<evidence type="ECO:0000313" key="3">
    <source>
        <dbReference type="EMBL" id="WFC06668.1"/>
    </source>
</evidence>
<feature type="transmembrane region" description="Helical" evidence="1">
    <location>
        <begin position="309"/>
        <end position="327"/>
    </location>
</feature>
<protein>
    <recommendedName>
        <fullName evidence="6">Wzy</fullName>
    </recommendedName>
</protein>
<feature type="transmembrane region" description="Helical" evidence="1">
    <location>
        <begin position="73"/>
        <end position="98"/>
    </location>
</feature>
<keyword evidence="1" id="KW-1133">Transmembrane helix</keyword>
<evidence type="ECO:0000313" key="5">
    <source>
        <dbReference type="Proteomes" id="UP001222403"/>
    </source>
</evidence>
<keyword evidence="1" id="KW-0472">Membrane</keyword>
<keyword evidence="4" id="KW-1185">Reference proteome</keyword>
<dbReference type="EMBL" id="CP097327">
    <property type="protein sequence ID" value="USB37735.1"/>
    <property type="molecule type" value="Genomic_DNA"/>
</dbReference>
<evidence type="ECO:0000256" key="1">
    <source>
        <dbReference type="SAM" id="Phobius"/>
    </source>
</evidence>
<feature type="transmembrane region" description="Helical" evidence="1">
    <location>
        <begin position="186"/>
        <end position="205"/>
    </location>
</feature>
<keyword evidence="1" id="KW-0812">Transmembrane</keyword>
<feature type="transmembrane region" description="Helical" evidence="1">
    <location>
        <begin position="50"/>
        <end position="67"/>
    </location>
</feature>
<feature type="transmembrane region" description="Helical" evidence="1">
    <location>
        <begin position="105"/>
        <end position="123"/>
    </location>
</feature>
<dbReference type="AlphaFoldDB" id="A0AAX3RYZ5"/>
<accession>A0AAX3RYZ5</accession>
<proteinExistence type="predicted"/>
<feature type="transmembrane region" description="Helical" evidence="1">
    <location>
        <begin position="25"/>
        <end position="43"/>
    </location>
</feature>
<evidence type="ECO:0000313" key="2">
    <source>
        <dbReference type="EMBL" id="USB37735.1"/>
    </source>
</evidence>
<feature type="transmembrane region" description="Helical" evidence="1">
    <location>
        <begin position="239"/>
        <end position="260"/>
    </location>
</feature>
<evidence type="ECO:0008006" key="6">
    <source>
        <dbReference type="Google" id="ProtNLM"/>
    </source>
</evidence>
<dbReference type="Proteomes" id="UP001057142">
    <property type="component" value="Chromosome"/>
</dbReference>
<feature type="transmembrane region" description="Helical" evidence="1">
    <location>
        <begin position="334"/>
        <end position="351"/>
    </location>
</feature>
<dbReference type="EMBL" id="CP116222">
    <property type="protein sequence ID" value="WFC06668.1"/>
    <property type="molecule type" value="Genomic_DNA"/>
</dbReference>
<reference evidence="2" key="1">
    <citation type="journal article" date="2022" name="Front. Microbiol.">
        <title>Identification of a novel aminoglycoside O-nucleotidyltransferase AadA33 in Providencia vermicola.</title>
        <authorList>
            <person name="Feng C."/>
            <person name="Gao M."/>
            <person name="Jiang W."/>
            <person name="Shi W."/>
            <person name="Li A."/>
            <person name="Liu S."/>
            <person name="Zhang L."/>
            <person name="Zhang X."/>
            <person name="Li Q."/>
            <person name="Lin H."/>
            <person name="Lu J."/>
            <person name="Li K."/>
            <person name="Zhang H."/>
            <person name="Hu Y."/>
            <person name="Bao Q."/>
            <person name="Lin X."/>
        </authorList>
    </citation>
    <scope>NUCLEOTIDE SEQUENCE</scope>
    <source>
        <strain evidence="2">P13</strain>
    </source>
</reference>
<gene>
    <name evidence="2" type="ORF">M5J11_04365</name>
    <name evidence="3" type="ORF">PG365_18720</name>
</gene>
<feature type="transmembrane region" description="Helical" evidence="1">
    <location>
        <begin position="163"/>
        <end position="179"/>
    </location>
</feature>
<organism evidence="3 5">
    <name type="scientific">Providencia vermicola</name>
    <dbReference type="NCBI Taxonomy" id="333965"/>
    <lineage>
        <taxon>Bacteria</taxon>
        <taxon>Pseudomonadati</taxon>
        <taxon>Pseudomonadota</taxon>
        <taxon>Gammaproteobacteria</taxon>
        <taxon>Enterobacterales</taxon>
        <taxon>Morganellaceae</taxon>
        <taxon>Providencia</taxon>
    </lineage>
</organism>
<feature type="transmembrane region" description="Helical" evidence="1">
    <location>
        <begin position="211"/>
        <end position="227"/>
    </location>
</feature>
<feature type="transmembrane region" description="Helical" evidence="1">
    <location>
        <begin position="357"/>
        <end position="376"/>
    </location>
</feature>
<evidence type="ECO:0000313" key="4">
    <source>
        <dbReference type="Proteomes" id="UP001057142"/>
    </source>
</evidence>
<dbReference type="RefSeq" id="WP_251464795.1">
    <property type="nucleotide sequence ID" value="NZ_CP097327.1"/>
</dbReference>
<dbReference type="Proteomes" id="UP001222403">
    <property type="component" value="Chromosome"/>
</dbReference>
<sequence>MHTFLFYCAVYIGMFDLTIFNTSNSIGQIITFLMLLFLEWPIVKKKLIKPLLVLFSFLIVAILLLLYHDEGVYHYTFILLKTSIIFFNIIIISFSIISKNSKEDIANFIIIVFFIQALSLALYSNEYYQLFRNFFLSARSSHLADTFGDYFWYRDATLSNQGYSGYALGALPLVLISIIKITDSKLFSFNYIISVIACGLGIAIAMINGRSIFLFIPLYILYLILSPKEIKKIYKILPVFLFVIILSSFDISKHFVLAFFEEKNSSYGIESVNDLMTNHTTLHFDVTLFGLGQYMNSNGKAYVLSDIGFYRQLAVGGIFLVIFYISICYMSLRLFLSKLYTLFPLFIILLSNFKQEAFNNSMLIYGIFLLSCYLVIKNNKTELK</sequence>
<reference evidence="3" key="2">
    <citation type="submission" date="2023-01" db="EMBL/GenBank/DDBJ databases">
        <title>The prevalence of carbapenem-resistant bacteria in aquaculture in China and the genetic diversity of carbapenem-resistant genes.</title>
        <authorList>
            <person name="Wen R."/>
        </authorList>
    </citation>
    <scope>NUCLEOTIDE SEQUENCE</scope>
    <source>
        <strain evidence="3">PVA41-chromosome</strain>
    </source>
</reference>
<name>A0AAX3RYZ5_9GAMM</name>